<name>A0A1F6V7C2_9BACT</name>
<sequence>MDPKPATPKLTVIEMDPVRLGEAIKSDFGIVLTAVEKTAKGYQSEVYRAKTTEGRMVFIRINKKGVAFEVESLGYKMLREESIPVPQVISYQENPPTIGHPTMIIEAAEGVSLEETNLSETEKEKIYQSWGEILRRINEIKLEGFGTLEVVDGKLRGKYKSYEEYCHSQENNYNEVVNTLVKNNLITPEEAEKLHRIIKEINSLNFGQASLLHRDLKKEHIFINHGKITGIIDLGRLQAGDPRNDIAKSLLYQNNKEKDFFKKGYGKLADDPIVIKYLAVRATTVALPRTKEGHKEVAEKALEILKKILSEF</sequence>
<dbReference type="AlphaFoldDB" id="A0A1F6V7C2"/>
<dbReference type="InterPro" id="IPR011009">
    <property type="entry name" value="Kinase-like_dom_sf"/>
</dbReference>
<organism evidence="2 3">
    <name type="scientific">Candidatus Nomurabacteria bacterium RIFCSPHIGHO2_01_FULL_40_24b</name>
    <dbReference type="NCBI Taxonomy" id="1801739"/>
    <lineage>
        <taxon>Bacteria</taxon>
        <taxon>Candidatus Nomuraibacteriota</taxon>
    </lineage>
</organism>
<dbReference type="InterPro" id="IPR000719">
    <property type="entry name" value="Prot_kinase_dom"/>
</dbReference>
<dbReference type="PROSITE" id="PS50011">
    <property type="entry name" value="PROTEIN_KINASE_DOM"/>
    <property type="match status" value="1"/>
</dbReference>
<dbReference type="EMBL" id="MFTP01000017">
    <property type="protein sequence ID" value="OGI65567.1"/>
    <property type="molecule type" value="Genomic_DNA"/>
</dbReference>
<protein>
    <recommendedName>
        <fullName evidence="1">Protein kinase domain-containing protein</fullName>
    </recommendedName>
</protein>
<dbReference type="InterPro" id="IPR002575">
    <property type="entry name" value="Aminoglycoside_PTrfase"/>
</dbReference>
<evidence type="ECO:0000259" key="1">
    <source>
        <dbReference type="PROSITE" id="PS50011"/>
    </source>
</evidence>
<dbReference type="GO" id="GO:0005524">
    <property type="term" value="F:ATP binding"/>
    <property type="evidence" value="ECO:0007669"/>
    <property type="project" value="InterPro"/>
</dbReference>
<evidence type="ECO:0000313" key="3">
    <source>
        <dbReference type="Proteomes" id="UP000177370"/>
    </source>
</evidence>
<dbReference type="InterPro" id="IPR051678">
    <property type="entry name" value="AGP_Transferase"/>
</dbReference>
<dbReference type="Pfam" id="PF01636">
    <property type="entry name" value="APH"/>
    <property type="match status" value="1"/>
</dbReference>
<feature type="domain" description="Protein kinase" evidence="1">
    <location>
        <begin position="32"/>
        <end position="312"/>
    </location>
</feature>
<dbReference type="Gene3D" id="3.30.200.150">
    <property type="match status" value="1"/>
</dbReference>
<reference evidence="2 3" key="1">
    <citation type="journal article" date="2016" name="Nat. Commun.">
        <title>Thousands of microbial genomes shed light on interconnected biogeochemical processes in an aquifer system.</title>
        <authorList>
            <person name="Anantharaman K."/>
            <person name="Brown C.T."/>
            <person name="Hug L.A."/>
            <person name="Sharon I."/>
            <person name="Castelle C.J."/>
            <person name="Probst A.J."/>
            <person name="Thomas B.C."/>
            <person name="Singh A."/>
            <person name="Wilkins M.J."/>
            <person name="Karaoz U."/>
            <person name="Brodie E.L."/>
            <person name="Williams K.H."/>
            <person name="Hubbard S.S."/>
            <person name="Banfield J.F."/>
        </authorList>
    </citation>
    <scope>NUCLEOTIDE SEQUENCE [LARGE SCALE GENOMIC DNA]</scope>
</reference>
<comment type="caution">
    <text evidence="2">The sequence shown here is derived from an EMBL/GenBank/DDBJ whole genome shotgun (WGS) entry which is preliminary data.</text>
</comment>
<dbReference type="Gene3D" id="3.90.1200.10">
    <property type="match status" value="1"/>
</dbReference>
<dbReference type="PANTHER" id="PTHR21310">
    <property type="entry name" value="AMINOGLYCOSIDE PHOSPHOTRANSFERASE-RELATED-RELATED"/>
    <property type="match status" value="1"/>
</dbReference>
<dbReference type="PANTHER" id="PTHR21310:SF15">
    <property type="entry name" value="AMINOGLYCOSIDE PHOSPHOTRANSFERASE DOMAIN-CONTAINING PROTEIN"/>
    <property type="match status" value="1"/>
</dbReference>
<accession>A0A1F6V7C2</accession>
<dbReference type="GO" id="GO:0004672">
    <property type="term" value="F:protein kinase activity"/>
    <property type="evidence" value="ECO:0007669"/>
    <property type="project" value="InterPro"/>
</dbReference>
<dbReference type="Proteomes" id="UP000177370">
    <property type="component" value="Unassembled WGS sequence"/>
</dbReference>
<gene>
    <name evidence="2" type="ORF">A2647_03800</name>
</gene>
<evidence type="ECO:0000313" key="2">
    <source>
        <dbReference type="EMBL" id="OGI65567.1"/>
    </source>
</evidence>
<dbReference type="SUPFAM" id="SSF56112">
    <property type="entry name" value="Protein kinase-like (PK-like)"/>
    <property type="match status" value="1"/>
</dbReference>
<proteinExistence type="predicted"/>